<feature type="transmembrane region" description="Helical" evidence="1">
    <location>
        <begin position="42"/>
        <end position="61"/>
    </location>
</feature>
<comment type="caution">
    <text evidence="2">The sequence shown here is derived from an EMBL/GenBank/DDBJ whole genome shotgun (WGS) entry which is preliminary data.</text>
</comment>
<organism evidence="2 3">
    <name type="scientific">Neisseria elongata subsp. glycolytica ATCC 29315</name>
    <dbReference type="NCBI Taxonomy" id="546263"/>
    <lineage>
        <taxon>Bacteria</taxon>
        <taxon>Pseudomonadati</taxon>
        <taxon>Pseudomonadota</taxon>
        <taxon>Betaproteobacteria</taxon>
        <taxon>Neisseriales</taxon>
        <taxon>Neisseriaceae</taxon>
        <taxon>Neisseria</taxon>
    </lineage>
</organism>
<evidence type="ECO:0000256" key="1">
    <source>
        <dbReference type="SAM" id="Phobius"/>
    </source>
</evidence>
<name>D4DQD4_NEIEG</name>
<keyword evidence="1" id="KW-1133">Transmembrane helix</keyword>
<evidence type="ECO:0000313" key="3">
    <source>
        <dbReference type="Proteomes" id="UP000005536"/>
    </source>
</evidence>
<reference evidence="2 3" key="1">
    <citation type="submission" date="2010-02" db="EMBL/GenBank/DDBJ databases">
        <authorList>
            <person name="Weinstock G."/>
            <person name="Sodergren E."/>
            <person name="Clifton S."/>
            <person name="Fulton L."/>
            <person name="Fulton B."/>
            <person name="Courtney L."/>
            <person name="Fronick C."/>
            <person name="Harrison M."/>
            <person name="Strong C."/>
            <person name="Farmer C."/>
            <person name="Delahaunty K."/>
            <person name="Markovic C."/>
            <person name="Hall O."/>
            <person name="Minx P."/>
            <person name="Tomlinson C."/>
            <person name="Mitreva M."/>
            <person name="Nelson J."/>
            <person name="Hou S."/>
            <person name="Wollam A."/>
            <person name="Pepin K.H."/>
            <person name="Johnson M."/>
            <person name="Bhonagiri V."/>
            <person name="Zhang X."/>
            <person name="Suruliraj S."/>
            <person name="Warren W."/>
            <person name="Chinwalla A."/>
            <person name="Mardis E.R."/>
            <person name="Wilson R.K."/>
        </authorList>
    </citation>
    <scope>NUCLEOTIDE SEQUENCE [LARGE SCALE GENOMIC DNA]</scope>
    <source>
        <strain evidence="2 3">ATCC 29315</strain>
    </source>
</reference>
<accession>D4DQD4</accession>
<proteinExistence type="predicted"/>
<keyword evidence="1" id="KW-0812">Transmembrane</keyword>
<gene>
    <name evidence="2" type="ORF">NEIELOOT_01270</name>
</gene>
<dbReference type="Proteomes" id="UP000005536">
    <property type="component" value="Unassembled WGS sequence"/>
</dbReference>
<evidence type="ECO:0000313" key="2">
    <source>
        <dbReference type="EMBL" id="EFE50016.1"/>
    </source>
</evidence>
<keyword evidence="1" id="KW-0472">Membrane</keyword>
<sequence>MCHDVYILDLRCVWYAGGQTAPKRRKRQAVFFMPGLFFRRPAYLGFIVFPATCLFFFRPGLP</sequence>
<protein>
    <submittedName>
        <fullName evidence="2">Uncharacterized protein</fullName>
    </submittedName>
</protein>
<dbReference type="AlphaFoldDB" id="D4DQD4"/>
<dbReference type="EMBL" id="ADBF01000030">
    <property type="protein sequence ID" value="EFE50016.1"/>
    <property type="molecule type" value="Genomic_DNA"/>
</dbReference>